<evidence type="ECO:0000256" key="10">
    <source>
        <dbReference type="PIRSR" id="PIRSR605076-1"/>
    </source>
</evidence>
<keyword evidence="3" id="KW-0328">Glycosyltransferase</keyword>
<dbReference type="PANTHER" id="PTHR10462">
    <property type="entry name" value="GLYCOSYLTRANSFERASE-RELATED"/>
    <property type="match status" value="1"/>
</dbReference>
<feature type="binding site" evidence="11">
    <location>
        <position position="264"/>
    </location>
    <ligand>
        <name>an alpha-L-fucosyl-(1-&gt;2)-beta-D-galactosyl derivative</name>
        <dbReference type="ChEBI" id="CHEBI:140327"/>
    </ligand>
</feature>
<protein>
    <recommendedName>
        <fullName evidence="16">Glycosyltransferase 6 domain containing 1</fullName>
    </recommendedName>
</protein>
<sequence>MRRGSKRKLLLLVSLALSLLWAGRHLRPQRAELQLSDWFDPRKRPDVVTTTDWLAPVIWEGTFDRRALYRHYRRQNLTVGLVVFAVGRAAHRYLEPFLRSADKHFLPGFRVVTYVLAESWLRPPALPARPLRAVRVLAVRPDRGPPGRSLWRLQSLGAALSAVQAEADFVFSMSVDRVFRADVGAEVLGAAVAQLHAWWFFRDRRHFPYERRPRSAACIPAGQGDFFYDGAVLGGAPARLLALLRACLAGAWQDALHGLHSTFESHLNKYFFLHKPSTLLSPEYNWDASFHPPLQVRLVRVLQLGRRDPDP</sequence>
<evidence type="ECO:0000256" key="2">
    <source>
        <dbReference type="ARBA" id="ARBA00010413"/>
    </source>
</evidence>
<keyword evidence="8" id="KW-0472">Membrane</keyword>
<keyword evidence="12" id="KW-0479">Metal-binding</keyword>
<keyword evidence="12" id="KW-0464">Manganese</keyword>
<feature type="binding site" evidence="11">
    <location>
        <begin position="84"/>
        <end position="86"/>
    </location>
    <ligand>
        <name>UDP-N-acetyl-alpha-D-galactosamine</name>
        <dbReference type="ChEBI" id="CHEBI:67138"/>
    </ligand>
</feature>
<dbReference type="SUPFAM" id="SSF53448">
    <property type="entry name" value="Nucleotide-diphospho-sugar transferases"/>
    <property type="match status" value="1"/>
</dbReference>
<evidence type="ECO:0000313" key="14">
    <source>
        <dbReference type="EMBL" id="KAF6280278.1"/>
    </source>
</evidence>
<keyword evidence="5" id="KW-0812">Transmembrane</keyword>
<dbReference type="AlphaFoldDB" id="A0A7J7RVW2"/>
<name>A0A7J7RVW2_PIPKU</name>
<keyword evidence="4" id="KW-0808">Transferase</keyword>
<dbReference type="GO" id="GO:0046872">
    <property type="term" value="F:metal ion binding"/>
    <property type="evidence" value="ECO:0007669"/>
    <property type="project" value="UniProtKB-KW"/>
</dbReference>
<evidence type="ECO:0000256" key="12">
    <source>
        <dbReference type="PIRSR" id="PIRSR605076-3"/>
    </source>
</evidence>
<evidence type="ECO:0008006" key="16">
    <source>
        <dbReference type="Google" id="ProtNLM"/>
    </source>
</evidence>
<feature type="binding site" evidence="11">
    <location>
        <position position="196"/>
    </location>
    <ligand>
        <name>an alpha-L-fucosyl-(1-&gt;2)-beta-D-galactosyl derivative</name>
        <dbReference type="ChEBI" id="CHEBI:140327"/>
    </ligand>
</feature>
<dbReference type="Pfam" id="PF03414">
    <property type="entry name" value="Glyco_transf_6"/>
    <property type="match status" value="1"/>
</dbReference>
<comment type="caution">
    <text evidence="14">The sequence shown here is derived from an EMBL/GenBank/DDBJ whole genome shotgun (WGS) entry which is preliminary data.</text>
</comment>
<feature type="binding site" evidence="11">
    <location>
        <position position="287"/>
    </location>
    <ligand>
        <name>an alpha-L-fucosyl-(1-&gt;2)-beta-D-galactosyl derivative</name>
        <dbReference type="ChEBI" id="CHEBI:140327"/>
    </ligand>
</feature>
<evidence type="ECO:0000256" key="9">
    <source>
        <dbReference type="ARBA" id="ARBA00023180"/>
    </source>
</evidence>
<evidence type="ECO:0000256" key="6">
    <source>
        <dbReference type="ARBA" id="ARBA00022968"/>
    </source>
</evidence>
<evidence type="ECO:0000256" key="8">
    <source>
        <dbReference type="ARBA" id="ARBA00023136"/>
    </source>
</evidence>
<dbReference type="InterPro" id="IPR005076">
    <property type="entry name" value="Glyco_trans_6"/>
</dbReference>
<feature type="active site" description="Nucleophile" evidence="10">
    <location>
        <position position="264"/>
    </location>
</feature>
<feature type="signal peptide" evidence="13">
    <location>
        <begin position="1"/>
        <end position="22"/>
    </location>
</feature>
<dbReference type="GO" id="GO:0005975">
    <property type="term" value="P:carbohydrate metabolic process"/>
    <property type="evidence" value="ECO:0007669"/>
    <property type="project" value="InterPro"/>
</dbReference>
<gene>
    <name evidence="14" type="ORF">mPipKuh1_005630</name>
</gene>
<keyword evidence="9" id="KW-0325">Glycoprotein</keyword>
<comment type="subcellular location">
    <subcellularLocation>
        <location evidence="1">Membrane</location>
        <topology evidence="1">Single-pass type II membrane protein</topology>
    </subcellularLocation>
</comment>
<dbReference type="Gene3D" id="3.90.550.10">
    <property type="entry name" value="Spore Coat Polysaccharide Biosynthesis Protein SpsA, Chain A"/>
    <property type="match status" value="1"/>
</dbReference>
<proteinExistence type="inferred from homology"/>
<keyword evidence="7" id="KW-1133">Transmembrane helix</keyword>
<keyword evidence="15" id="KW-1185">Reference proteome</keyword>
<evidence type="ECO:0000256" key="4">
    <source>
        <dbReference type="ARBA" id="ARBA00022679"/>
    </source>
</evidence>
<dbReference type="GO" id="GO:0005794">
    <property type="term" value="C:Golgi apparatus"/>
    <property type="evidence" value="ECO:0007669"/>
    <property type="project" value="TreeGrafter"/>
</dbReference>
<evidence type="ECO:0000256" key="13">
    <source>
        <dbReference type="SAM" id="SignalP"/>
    </source>
</evidence>
<reference evidence="14 15" key="1">
    <citation type="journal article" date="2020" name="Nature">
        <title>Six reference-quality genomes reveal evolution of bat adaptations.</title>
        <authorList>
            <person name="Jebb D."/>
            <person name="Huang Z."/>
            <person name="Pippel M."/>
            <person name="Hughes G.M."/>
            <person name="Lavrichenko K."/>
            <person name="Devanna P."/>
            <person name="Winkler S."/>
            <person name="Jermiin L.S."/>
            <person name="Skirmuntt E.C."/>
            <person name="Katzourakis A."/>
            <person name="Burkitt-Gray L."/>
            <person name="Ray D.A."/>
            <person name="Sullivan K.A.M."/>
            <person name="Roscito J.G."/>
            <person name="Kirilenko B.M."/>
            <person name="Davalos L.M."/>
            <person name="Corthals A.P."/>
            <person name="Power M.L."/>
            <person name="Jones G."/>
            <person name="Ransome R.D."/>
            <person name="Dechmann D.K.N."/>
            <person name="Locatelli A.G."/>
            <person name="Puechmaille S.J."/>
            <person name="Fedrigo O."/>
            <person name="Jarvis E.D."/>
            <person name="Hiller M."/>
            <person name="Vernes S.C."/>
            <person name="Myers E.W."/>
            <person name="Teeling E.C."/>
        </authorList>
    </citation>
    <scope>NUCLEOTIDE SEQUENCE [LARGE SCALE GENOMIC DNA]</scope>
    <source>
        <strain evidence="14">MPipKuh1</strain>
        <tissue evidence="14">Flight muscle</tissue>
    </source>
</reference>
<evidence type="ECO:0000256" key="11">
    <source>
        <dbReference type="PIRSR" id="PIRSR605076-2"/>
    </source>
</evidence>
<dbReference type="GO" id="GO:0031982">
    <property type="term" value="C:vesicle"/>
    <property type="evidence" value="ECO:0007669"/>
    <property type="project" value="TreeGrafter"/>
</dbReference>
<keyword evidence="6" id="KW-0735">Signal-anchor</keyword>
<accession>A0A7J7RVW2</accession>
<evidence type="ECO:0000256" key="3">
    <source>
        <dbReference type="ARBA" id="ARBA00022676"/>
    </source>
</evidence>
<evidence type="ECO:0000256" key="1">
    <source>
        <dbReference type="ARBA" id="ARBA00004606"/>
    </source>
</evidence>
<dbReference type="GO" id="GO:0016020">
    <property type="term" value="C:membrane"/>
    <property type="evidence" value="ECO:0007669"/>
    <property type="project" value="UniProtKB-SubCell"/>
</dbReference>
<evidence type="ECO:0000256" key="7">
    <source>
        <dbReference type="ARBA" id="ARBA00022989"/>
    </source>
</evidence>
<feature type="binding site" evidence="12">
    <location>
        <position position="176"/>
    </location>
    <ligand>
        <name>Mn(2+)</name>
        <dbReference type="ChEBI" id="CHEBI:29035"/>
    </ligand>
</feature>
<dbReference type="GO" id="GO:0016758">
    <property type="term" value="F:hexosyltransferase activity"/>
    <property type="evidence" value="ECO:0007669"/>
    <property type="project" value="InterPro"/>
</dbReference>
<dbReference type="PANTHER" id="PTHR10462:SF27">
    <property type="entry name" value="GLYCOSYLTRANSFERASE 6 DOMAIN-CONTAINING PROTEIN 1-RELATED"/>
    <property type="match status" value="1"/>
</dbReference>
<organism evidence="14 15">
    <name type="scientific">Pipistrellus kuhlii</name>
    <name type="common">Kuhl's pipistrelle</name>
    <dbReference type="NCBI Taxonomy" id="59472"/>
    <lineage>
        <taxon>Eukaryota</taxon>
        <taxon>Metazoa</taxon>
        <taxon>Chordata</taxon>
        <taxon>Craniata</taxon>
        <taxon>Vertebrata</taxon>
        <taxon>Euteleostomi</taxon>
        <taxon>Mammalia</taxon>
        <taxon>Eutheria</taxon>
        <taxon>Laurasiatheria</taxon>
        <taxon>Chiroptera</taxon>
        <taxon>Yangochiroptera</taxon>
        <taxon>Vespertilionidae</taxon>
        <taxon>Pipistrellus</taxon>
    </lineage>
</organism>
<keyword evidence="13" id="KW-0732">Signal</keyword>
<dbReference type="EMBL" id="JACAGB010000057">
    <property type="protein sequence ID" value="KAF6280278.1"/>
    <property type="molecule type" value="Genomic_DNA"/>
</dbReference>
<feature type="chain" id="PRO_5029692815" description="Glycosyltransferase 6 domain containing 1" evidence="13">
    <location>
        <begin position="23"/>
        <end position="311"/>
    </location>
</feature>
<evidence type="ECO:0000313" key="15">
    <source>
        <dbReference type="Proteomes" id="UP000558488"/>
    </source>
</evidence>
<dbReference type="Proteomes" id="UP000558488">
    <property type="component" value="Unassembled WGS sequence"/>
</dbReference>
<dbReference type="InterPro" id="IPR029044">
    <property type="entry name" value="Nucleotide-diphossugar_trans"/>
</dbReference>
<comment type="cofactor">
    <cofactor evidence="12">
        <name>Mn(2+)</name>
        <dbReference type="ChEBI" id="CHEBI:29035"/>
    </cofactor>
    <text evidence="12">Binds 1 Mn(2+) ion per subunit.</text>
</comment>
<comment type="similarity">
    <text evidence="2">Belongs to the glycosyltransferase 6 family.</text>
</comment>
<evidence type="ECO:0000256" key="5">
    <source>
        <dbReference type="ARBA" id="ARBA00022692"/>
    </source>
</evidence>